<gene>
    <name evidence="1" type="ORF">L249_4476</name>
</gene>
<dbReference type="EMBL" id="LKCN02000012">
    <property type="protein sequence ID" value="RCI10489.1"/>
    <property type="molecule type" value="Genomic_DNA"/>
</dbReference>
<dbReference type="AlphaFoldDB" id="A0A367L7U4"/>
<evidence type="ECO:0000313" key="2">
    <source>
        <dbReference type="Proteomes" id="UP000253664"/>
    </source>
</evidence>
<proteinExistence type="predicted"/>
<organism evidence="1 2">
    <name type="scientific">Ophiocordyceps polyrhachis-furcata BCC 54312</name>
    <dbReference type="NCBI Taxonomy" id="1330021"/>
    <lineage>
        <taxon>Eukaryota</taxon>
        <taxon>Fungi</taxon>
        <taxon>Dikarya</taxon>
        <taxon>Ascomycota</taxon>
        <taxon>Pezizomycotina</taxon>
        <taxon>Sordariomycetes</taxon>
        <taxon>Hypocreomycetidae</taxon>
        <taxon>Hypocreales</taxon>
        <taxon>Ophiocordycipitaceae</taxon>
        <taxon>Ophiocordyceps</taxon>
    </lineage>
</organism>
<name>A0A367L7U4_9HYPO</name>
<reference evidence="1 2" key="1">
    <citation type="journal article" date="2015" name="BMC Genomics">
        <title>Insights from the genome of Ophiocordyceps polyrhachis-furcata to pathogenicity and host specificity in insect fungi.</title>
        <authorList>
            <person name="Wichadakul D."/>
            <person name="Kobmoo N."/>
            <person name="Ingsriswang S."/>
            <person name="Tangphatsornruang S."/>
            <person name="Chantasingh D."/>
            <person name="Luangsa-ard J.J."/>
            <person name="Eurwilaichitr L."/>
        </authorList>
    </citation>
    <scope>NUCLEOTIDE SEQUENCE [LARGE SCALE GENOMIC DNA]</scope>
    <source>
        <strain evidence="1 2">BCC 54312</strain>
    </source>
</reference>
<protein>
    <submittedName>
        <fullName evidence="1">Uncharacterized protein</fullName>
    </submittedName>
</protein>
<dbReference type="Proteomes" id="UP000253664">
    <property type="component" value="Unassembled WGS sequence"/>
</dbReference>
<keyword evidence="2" id="KW-1185">Reference proteome</keyword>
<comment type="caution">
    <text evidence="1">The sequence shown here is derived from an EMBL/GenBank/DDBJ whole genome shotgun (WGS) entry which is preliminary data.</text>
</comment>
<evidence type="ECO:0000313" key="1">
    <source>
        <dbReference type="EMBL" id="RCI10489.1"/>
    </source>
</evidence>
<accession>A0A367L7U4</accession>
<sequence>MSASYKPSIASAVSEGDSFGIIEQGPNLGPNF</sequence>